<evidence type="ECO:0000256" key="7">
    <source>
        <dbReference type="SAM" id="MobiDB-lite"/>
    </source>
</evidence>
<dbReference type="InterPro" id="IPR022946">
    <property type="entry name" value="UPF0313"/>
</dbReference>
<dbReference type="GO" id="GO:0003676">
    <property type="term" value="F:nucleic acid binding"/>
    <property type="evidence" value="ECO:0007669"/>
    <property type="project" value="InterPro"/>
</dbReference>
<evidence type="ECO:0000313" key="10">
    <source>
        <dbReference type="Proteomes" id="UP001193389"/>
    </source>
</evidence>
<keyword evidence="10" id="KW-1185">Reference proteome</keyword>
<dbReference type="SFLD" id="SFLDG01082">
    <property type="entry name" value="B12-binding_domain_containing"/>
    <property type="match status" value="1"/>
</dbReference>
<gene>
    <name evidence="9" type="ORF">AQPE_0103</name>
</gene>
<proteinExistence type="inferred from homology"/>
<keyword evidence="2 6" id="KW-0949">S-adenosyl-L-methionine</keyword>
<evidence type="ECO:0000256" key="3">
    <source>
        <dbReference type="ARBA" id="ARBA00022723"/>
    </source>
</evidence>
<dbReference type="InterPro" id="IPR013704">
    <property type="entry name" value="UPF0313_N"/>
</dbReference>
<dbReference type="KEGG" id="anf:AQPE_0103"/>
<dbReference type="SFLD" id="SFLDS00029">
    <property type="entry name" value="Radical_SAM"/>
    <property type="match status" value="1"/>
</dbReference>
<dbReference type="InterPro" id="IPR020612">
    <property type="entry name" value="Methylthiotransferase_CS"/>
</dbReference>
<comment type="similarity">
    <text evidence="6">Belongs to the UPF0313 family.</text>
</comment>
<feature type="region of interest" description="Disordered" evidence="7">
    <location>
        <begin position="617"/>
        <end position="640"/>
    </location>
</feature>
<feature type="binding site" evidence="6">
    <location>
        <position position="326"/>
    </location>
    <ligand>
        <name>[4Fe-4S] cluster</name>
        <dbReference type="ChEBI" id="CHEBI:49883"/>
        <note>4Fe-4S-S-AdoMet</note>
    </ligand>
</feature>
<dbReference type="HAMAP" id="MF_01251">
    <property type="entry name" value="UPF0313"/>
    <property type="match status" value="1"/>
</dbReference>
<evidence type="ECO:0000256" key="4">
    <source>
        <dbReference type="ARBA" id="ARBA00023004"/>
    </source>
</evidence>
<dbReference type="InterPro" id="IPR058240">
    <property type="entry name" value="rSAM_sf"/>
</dbReference>
<keyword evidence="4 6" id="KW-0408">Iron</keyword>
<dbReference type="GO" id="GO:0032259">
    <property type="term" value="P:methylation"/>
    <property type="evidence" value="ECO:0007669"/>
    <property type="project" value="InterPro"/>
</dbReference>
<feature type="compositionally biased region" description="Polar residues" evidence="7">
    <location>
        <begin position="617"/>
        <end position="626"/>
    </location>
</feature>
<feature type="binding site" evidence="6">
    <location>
        <position position="329"/>
    </location>
    <ligand>
        <name>[4Fe-4S] cluster</name>
        <dbReference type="ChEBI" id="CHEBI:49883"/>
        <note>4Fe-4S-S-AdoMet</note>
    </ligand>
</feature>
<dbReference type="SMART" id="SM00729">
    <property type="entry name" value="Elp3"/>
    <property type="match status" value="1"/>
</dbReference>
<organism evidence="9 10">
    <name type="scientific">Aquipluma nitroreducens</name>
    <dbReference type="NCBI Taxonomy" id="2010828"/>
    <lineage>
        <taxon>Bacteria</taxon>
        <taxon>Pseudomonadati</taxon>
        <taxon>Bacteroidota</taxon>
        <taxon>Bacteroidia</taxon>
        <taxon>Marinilabiliales</taxon>
        <taxon>Prolixibacteraceae</taxon>
        <taxon>Aquipluma</taxon>
    </lineage>
</organism>
<comment type="cofactor">
    <cofactor evidence="6">
        <name>[4Fe-4S] cluster</name>
        <dbReference type="ChEBI" id="CHEBI:49883"/>
    </cofactor>
    <text evidence="6">Binds 1 [4Fe-4S] cluster. The cluster is coordinated with 3 cysteines and an exchangeable S-adenosyl-L-methionine.</text>
</comment>
<evidence type="ECO:0000256" key="5">
    <source>
        <dbReference type="ARBA" id="ARBA00023014"/>
    </source>
</evidence>
<dbReference type="Pfam" id="PF11842">
    <property type="entry name" value="DUF3362"/>
    <property type="match status" value="1"/>
</dbReference>
<dbReference type="SUPFAM" id="SSF102114">
    <property type="entry name" value="Radical SAM enzymes"/>
    <property type="match status" value="1"/>
</dbReference>
<feature type="compositionally biased region" description="Basic and acidic residues" evidence="7">
    <location>
        <begin position="629"/>
        <end position="640"/>
    </location>
</feature>
<evidence type="ECO:0000256" key="2">
    <source>
        <dbReference type="ARBA" id="ARBA00022691"/>
    </source>
</evidence>
<protein>
    <submittedName>
        <fullName evidence="9">Fe-S oxidoreductase</fullName>
    </submittedName>
</protein>
<dbReference type="GO" id="GO:0005506">
    <property type="term" value="F:iron ion binding"/>
    <property type="evidence" value="ECO:0007669"/>
    <property type="project" value="UniProtKB-UniRule"/>
</dbReference>
<reference evidence="9" key="1">
    <citation type="journal article" date="2020" name="Int. J. Syst. Evol. Microbiol.">
        <title>Aquipluma nitroreducens gen. nov. sp. nov., a novel facultatively anaerobic bacterium isolated from a freshwater lake.</title>
        <authorList>
            <person name="Watanabe M."/>
            <person name="Kojima H."/>
            <person name="Fukui M."/>
        </authorList>
    </citation>
    <scope>NUCLEOTIDE SEQUENCE</scope>
    <source>
        <strain evidence="9">MeG22</strain>
    </source>
</reference>
<dbReference type="GO" id="GO:0051539">
    <property type="term" value="F:4 iron, 4 sulfur cluster binding"/>
    <property type="evidence" value="ECO:0007669"/>
    <property type="project" value="UniProtKB-KW"/>
</dbReference>
<dbReference type="PANTHER" id="PTHR32331:SF0">
    <property type="entry name" value="UPF0313 PROTEIN YGIQ"/>
    <property type="match status" value="1"/>
</dbReference>
<dbReference type="GO" id="GO:0008168">
    <property type="term" value="F:methyltransferase activity"/>
    <property type="evidence" value="ECO:0007669"/>
    <property type="project" value="InterPro"/>
</dbReference>
<accession>A0A5K7S390</accession>
<evidence type="ECO:0000256" key="1">
    <source>
        <dbReference type="ARBA" id="ARBA00022485"/>
    </source>
</evidence>
<keyword evidence="3 6" id="KW-0479">Metal-binding</keyword>
<dbReference type="Pfam" id="PF08497">
    <property type="entry name" value="Radical_SAM_N"/>
    <property type="match status" value="1"/>
</dbReference>
<dbReference type="Proteomes" id="UP001193389">
    <property type="component" value="Chromosome"/>
</dbReference>
<dbReference type="InterPro" id="IPR007197">
    <property type="entry name" value="rSAM"/>
</dbReference>
<dbReference type="InterPro" id="IPR006638">
    <property type="entry name" value="Elp3/MiaA/NifB-like_rSAM"/>
</dbReference>
<dbReference type="InterPro" id="IPR024560">
    <property type="entry name" value="UPF0313_C"/>
</dbReference>
<dbReference type="AlphaFoldDB" id="A0A5K7S390"/>
<dbReference type="InterPro" id="IPR002052">
    <property type="entry name" value="DNA_methylase_N6_adenine_CS"/>
</dbReference>
<keyword evidence="5 6" id="KW-0411">Iron-sulfur</keyword>
<keyword evidence="1 6" id="KW-0004">4Fe-4S</keyword>
<dbReference type="SFLD" id="SFLDG01069">
    <property type="entry name" value="UPF0313"/>
    <property type="match status" value="1"/>
</dbReference>
<evidence type="ECO:0000313" key="9">
    <source>
        <dbReference type="EMBL" id="BBE15967.1"/>
    </source>
</evidence>
<dbReference type="PANTHER" id="PTHR32331">
    <property type="entry name" value="UPF0313 PROTEIN YGIQ"/>
    <property type="match status" value="1"/>
</dbReference>
<dbReference type="PROSITE" id="PS00092">
    <property type="entry name" value="N6_MTASE"/>
    <property type="match status" value="1"/>
</dbReference>
<sequence length="640" mass="74005">MNILYQKYDINQWLPTTKKEVEARGWDSVDVIFFTGDAYVDHPSFGAAVIGRILEAEGLRVAIVPQPNWQDDLRDFRKLGKPNLYFAVTAGNMDSMVNHYTANKRKRSNDAYTPGGRQGQRPDYATTVYCNILKDLFPDVPLVIGGIEASLRRVTHYDYWNDKLMPSILVDSRADMLFYGMGEKSILEYTELIKKGVDYKKLTTIPQTAFLVQKNQDFATNKKWNSLDLYSYEECLEDKKKYAKNFMHIEEESNKVEANVLKQGVGTQLVIINPPWPPLEEKEIDRFYDLPFTRLPHPRYKNKEEIPAYNMIRHSVNIHRGCFGGCTFCTISAHQGKFIASRSEESILKEVDKLVLMPDFKGYISDLGGPSANMYKMKGIHQEICNKCKRPSCVFPDVCKNLNIDHKPMLDLYKKVRQHPDVKKAFIGSGIRYDMILKETSDPQVNKNNMEYLREVIKHHVSGRLKVAPEHTSDQVLDLMRKPSFKLFHKLNKVFQEINKEEGLNQQLIPYFISSHPGCENTDMANLAVETKQLDFKLEQVQDFTPTPMTLATVIYYTGYHPYTMQKVFTAKSQKEKLAQRKYFFWYQREYHQEIKSELLRLNRKDLLDGLFGKATHSPSTSTGSATAKGREFSHKPKRK</sequence>
<evidence type="ECO:0000256" key="6">
    <source>
        <dbReference type="HAMAP-Rule" id="MF_01251"/>
    </source>
</evidence>
<dbReference type="RefSeq" id="WP_318349081.1">
    <property type="nucleotide sequence ID" value="NZ_AP018694.1"/>
</dbReference>
<dbReference type="PROSITE" id="PS01278">
    <property type="entry name" value="MTTASE_RADICAL"/>
    <property type="match status" value="1"/>
</dbReference>
<dbReference type="InterPro" id="IPR023404">
    <property type="entry name" value="rSAM_horseshoe"/>
</dbReference>
<dbReference type="NCBIfam" id="TIGR03904">
    <property type="entry name" value="SAM_YgiQ"/>
    <property type="match status" value="1"/>
</dbReference>
<dbReference type="EMBL" id="AP018694">
    <property type="protein sequence ID" value="BBE15967.1"/>
    <property type="molecule type" value="Genomic_DNA"/>
</dbReference>
<evidence type="ECO:0000259" key="8">
    <source>
        <dbReference type="PROSITE" id="PS51918"/>
    </source>
</evidence>
<feature type="domain" description="Radical SAM core" evidence="8">
    <location>
        <begin position="308"/>
        <end position="588"/>
    </location>
</feature>
<dbReference type="PROSITE" id="PS51918">
    <property type="entry name" value="RADICAL_SAM"/>
    <property type="match status" value="1"/>
</dbReference>
<name>A0A5K7S390_9BACT</name>
<feature type="binding site" evidence="6">
    <location>
        <position position="322"/>
    </location>
    <ligand>
        <name>[4Fe-4S] cluster</name>
        <dbReference type="ChEBI" id="CHEBI:49883"/>
        <note>4Fe-4S-S-AdoMet</note>
    </ligand>
</feature>
<dbReference type="Gene3D" id="3.80.30.20">
    <property type="entry name" value="tm_1862 like domain"/>
    <property type="match status" value="1"/>
</dbReference>